<dbReference type="Pfam" id="PF00078">
    <property type="entry name" value="RVT_1"/>
    <property type="match status" value="2"/>
</dbReference>
<evidence type="ECO:0000256" key="1">
    <source>
        <dbReference type="SAM" id="MobiDB-lite"/>
    </source>
</evidence>
<evidence type="ECO:0000313" key="3">
    <source>
        <dbReference type="EMBL" id="KAI0493892.1"/>
    </source>
</evidence>
<evidence type="ECO:0000313" key="4">
    <source>
        <dbReference type="Proteomes" id="UP000829196"/>
    </source>
</evidence>
<feature type="compositionally biased region" description="Pro residues" evidence="1">
    <location>
        <begin position="253"/>
        <end position="263"/>
    </location>
</feature>
<dbReference type="InterPro" id="IPR036691">
    <property type="entry name" value="Endo/exonu/phosph_ase_sf"/>
</dbReference>
<dbReference type="InterPro" id="IPR043502">
    <property type="entry name" value="DNA/RNA_pol_sf"/>
</dbReference>
<dbReference type="InterPro" id="IPR000477">
    <property type="entry name" value="RT_dom"/>
</dbReference>
<dbReference type="Gene3D" id="3.10.10.10">
    <property type="entry name" value="HIV Type 1 Reverse Transcriptase, subunit A, domain 1"/>
    <property type="match status" value="1"/>
</dbReference>
<reference evidence="3" key="1">
    <citation type="journal article" date="2022" name="Front. Genet.">
        <title>Chromosome-Scale Assembly of the Dendrobium nobile Genome Provides Insights Into the Molecular Mechanism of the Biosynthesis of the Medicinal Active Ingredient of Dendrobium.</title>
        <authorList>
            <person name="Xu Q."/>
            <person name="Niu S.-C."/>
            <person name="Li K.-L."/>
            <person name="Zheng P.-J."/>
            <person name="Zhang X.-J."/>
            <person name="Jia Y."/>
            <person name="Liu Y."/>
            <person name="Niu Y.-X."/>
            <person name="Yu L.-H."/>
            <person name="Chen D.-F."/>
            <person name="Zhang G.-Q."/>
        </authorList>
    </citation>
    <scope>NUCLEOTIDE SEQUENCE</scope>
    <source>
        <tissue evidence="3">Leaf</tissue>
    </source>
</reference>
<dbReference type="SUPFAM" id="SSF56219">
    <property type="entry name" value="DNase I-like"/>
    <property type="match status" value="1"/>
</dbReference>
<gene>
    <name evidence="3" type="ORF">KFK09_024019</name>
</gene>
<dbReference type="EMBL" id="JAGYWB010000017">
    <property type="protein sequence ID" value="KAI0493892.1"/>
    <property type="molecule type" value="Genomic_DNA"/>
</dbReference>
<dbReference type="OrthoDB" id="8197512at2759"/>
<accession>A0A8T3ADP2</accession>
<dbReference type="PROSITE" id="PS50878">
    <property type="entry name" value="RT_POL"/>
    <property type="match status" value="1"/>
</dbReference>
<dbReference type="Proteomes" id="UP000829196">
    <property type="component" value="Unassembled WGS sequence"/>
</dbReference>
<dbReference type="SMR" id="A0A8T3ADP2"/>
<comment type="caution">
    <text evidence="3">The sequence shown here is derived from an EMBL/GenBank/DDBJ whole genome shotgun (WGS) entry which is preliminary data.</text>
</comment>
<feature type="domain" description="Reverse transcriptase" evidence="2">
    <location>
        <begin position="852"/>
        <end position="1110"/>
    </location>
</feature>
<dbReference type="PANTHER" id="PTHR19446">
    <property type="entry name" value="REVERSE TRANSCRIPTASES"/>
    <property type="match status" value="1"/>
</dbReference>
<evidence type="ECO:0000259" key="2">
    <source>
        <dbReference type="PROSITE" id="PS50878"/>
    </source>
</evidence>
<keyword evidence="4" id="KW-1185">Reference proteome</keyword>
<feature type="compositionally biased region" description="Polar residues" evidence="1">
    <location>
        <begin position="1323"/>
        <end position="1332"/>
    </location>
</feature>
<feature type="region of interest" description="Disordered" evidence="1">
    <location>
        <begin position="253"/>
        <end position="293"/>
    </location>
</feature>
<dbReference type="Gene3D" id="3.30.70.270">
    <property type="match status" value="1"/>
</dbReference>
<name>A0A8T3ADP2_DENNO</name>
<dbReference type="InterPro" id="IPR025558">
    <property type="entry name" value="DUF4283"/>
</dbReference>
<dbReference type="CDD" id="cd01650">
    <property type="entry name" value="RT_nLTR_like"/>
    <property type="match status" value="1"/>
</dbReference>
<dbReference type="Pfam" id="PF14111">
    <property type="entry name" value="DUF4283"/>
    <property type="match status" value="1"/>
</dbReference>
<protein>
    <recommendedName>
        <fullName evidence="2">Reverse transcriptase domain-containing protein</fullName>
    </recommendedName>
</protein>
<organism evidence="3 4">
    <name type="scientific">Dendrobium nobile</name>
    <name type="common">Orchid</name>
    <dbReference type="NCBI Taxonomy" id="94219"/>
    <lineage>
        <taxon>Eukaryota</taxon>
        <taxon>Viridiplantae</taxon>
        <taxon>Streptophyta</taxon>
        <taxon>Embryophyta</taxon>
        <taxon>Tracheophyta</taxon>
        <taxon>Spermatophyta</taxon>
        <taxon>Magnoliopsida</taxon>
        <taxon>Liliopsida</taxon>
        <taxon>Asparagales</taxon>
        <taxon>Orchidaceae</taxon>
        <taxon>Epidendroideae</taxon>
        <taxon>Malaxideae</taxon>
        <taxon>Dendrobiinae</taxon>
        <taxon>Dendrobium</taxon>
    </lineage>
</organism>
<dbReference type="SUPFAM" id="SSF56672">
    <property type="entry name" value="DNA/RNA polymerases"/>
    <property type="match status" value="2"/>
</dbReference>
<dbReference type="Gene3D" id="3.60.10.10">
    <property type="entry name" value="Endonuclease/exonuclease/phosphatase"/>
    <property type="match status" value="1"/>
</dbReference>
<feature type="region of interest" description="Disordered" evidence="1">
    <location>
        <begin position="1310"/>
        <end position="1344"/>
    </location>
</feature>
<dbReference type="CDD" id="cd01647">
    <property type="entry name" value="RT_LTR"/>
    <property type="match status" value="1"/>
</dbReference>
<sequence>MEINEFPPLQNSSILGPIPASQNGSFAKNLANPSMSKEDFPVSFVRPNQKLFFKGEDLSEGISVWSFLLIGYSLGPRPYYERLLTAMKKVWILKGSFSLLSLADGFFLIKFSNQEDFDLVWSRGPWFMLGKPFILQKWSPKFQPKRDELSSIPLWIKIVDLPLALWTQKGISTIASYIGNPLSVDSLTAKRARLTYARVCVSITKESTLPDEIPINIEGEDIMLKVIYDLKPSRCEGCGSLVHSYAACKSNPNPVPVVLPPPKPKNRGRSLSRNPRSQIPAPAKPTSPEKEILAPAKPTHPEKVIIKGNSMTVNPFPKLSPALEKEISPLNPNNCIGNDAIIPNKNSPIEEISNSGQPSIPSEIPPAKVMLSNKFSALQTVDPPDQVMEDTGSVKACRELVSANNLGLLSILEAKVYNESINDPWFVNSHMIFNTEDSINNFDHSNPGRIWIKWNPSIITFSPLFIASQIMHGTVTVGTHPPVLISVIYAANNVCDRNILWDQLRNLVPDPSTAWVIMGDFNCYRSEEEKSGGQNTHNSQLGELNKVIFDCGLLDLAFVGLFYTWYNQRLDSPIHIKLDRMLTNNAMLERFHDAFYKVLPTHSSDHSPLILAVSNCDKNPSRFIFKNFWVNMDGFWEVVLNAFDRHFNCSSIAAFYKSLQILKISLKRKNWSSSCYLLDAMNDLKYKQQQYIVDLQQDPLNLNLNLLYKHSCDNLNILSKAWSSWLYQRAKTKWLRNGENDLGFLYAHIRSRNNINVIKEITTSEGKFDNKDNIADAIIKHFKENYFNIPVGNIIPSDLVDSLTLPFTDLDIKNVVFNGSSFSAPGPNGYTFDFYKKSWHIIGHKLCKAIKSFFTSCHLPKGVKASAITLIPKRPHASNINDYRPISLCNVFYKIIAKLLSNRMKTVLPLIIHESQAGFIHNRCTTDNILLASEVLREFNINSNLFCAKLDIKKAFDTVSHKFLINRMRQKGFPDMFINWINSFISNVHFSICLNGSLEGFFNSSSGLRQGCPLSPLLFCIVMDALSCSLTSNYLGNNNPIFNINGKNFNHLMYANDLLVFGMAKAQNATNLMNILTDFADSSGLNINPTKSSIIFSNNTINQRFTGLSVNSCIRDNVWALPDYIPDNMKHVICAIEIKEQPKLKVADLLIKKSIQVNPVFDYMDNQLLMSKWEKNFCWLTIGCTVKVVEKPVTRDLWRAIEQSSLLGRVCKVFRDWFVLISTRRQMQDKIIRLVQGDRSIMQYKAEFTKLSRHAFHLIPNAKEKCHHFLYGMKDIIRQHLIPSNIENYSTLVERARRIKLDLQATQRRKDFQKKKNEDRTKSTQSVQSGRSTWKKPRPSTSESSTLVLCNTCERAHKRELNKLIVNNKYSLLRIDDLFDQLEGVSVFSMIDLRSRYYQLKIKEDIAKTAFSTRYGHYEFVVMPFGLTNVPVASSSFINVFHQYKDEINTPKFLEVVVVCIFQVILDGDYDKGNGLEASVARSCKCWLVAAGFAKNWSLHGVGFRFA</sequence>
<dbReference type="InterPro" id="IPR043128">
    <property type="entry name" value="Rev_trsase/Diguanyl_cyclase"/>
</dbReference>
<proteinExistence type="predicted"/>
<feature type="compositionally biased region" description="Basic and acidic residues" evidence="1">
    <location>
        <begin position="1310"/>
        <end position="1322"/>
    </location>
</feature>